<dbReference type="Proteomes" id="UP000590740">
    <property type="component" value="Unassembled WGS sequence"/>
</dbReference>
<organism evidence="7 8">
    <name type="scientific">Prosthecobacter vanneervenii</name>
    <dbReference type="NCBI Taxonomy" id="48466"/>
    <lineage>
        <taxon>Bacteria</taxon>
        <taxon>Pseudomonadati</taxon>
        <taxon>Verrucomicrobiota</taxon>
        <taxon>Verrucomicrobiia</taxon>
        <taxon>Verrucomicrobiales</taxon>
        <taxon>Verrucomicrobiaceae</taxon>
        <taxon>Prosthecobacter</taxon>
    </lineage>
</organism>
<evidence type="ECO:0000256" key="3">
    <source>
        <dbReference type="ARBA" id="ARBA00023157"/>
    </source>
</evidence>
<dbReference type="AlphaFoldDB" id="A0A7W8DME6"/>
<dbReference type="PRINTS" id="PR00421">
    <property type="entry name" value="THIOREDOXIN"/>
</dbReference>
<keyword evidence="5" id="KW-0472">Membrane</keyword>
<evidence type="ECO:0000256" key="2">
    <source>
        <dbReference type="ARBA" id="ARBA00022982"/>
    </source>
</evidence>
<evidence type="ECO:0000256" key="4">
    <source>
        <dbReference type="ARBA" id="ARBA00023284"/>
    </source>
</evidence>
<evidence type="ECO:0000256" key="5">
    <source>
        <dbReference type="SAM" id="Phobius"/>
    </source>
</evidence>
<sequence length="132" mass="14189">MNKANLPIWIAGAVLLYIGWIAFDMLRPASGGGAGAATSISAVRTAKVPVLVEFYADWCGPCKVVGPMVEELSRELKGKALVIRINVDEQPALSREHGVRGIPTFIAFKSGRETGREVGGIPKEKMRELLGL</sequence>
<proteinExistence type="predicted"/>
<keyword evidence="5" id="KW-0812">Transmembrane</keyword>
<gene>
    <name evidence="7" type="ORF">HNQ65_004593</name>
</gene>
<dbReference type="SUPFAM" id="SSF52833">
    <property type="entry name" value="Thioredoxin-like"/>
    <property type="match status" value="1"/>
</dbReference>
<dbReference type="EMBL" id="JACHIG010000012">
    <property type="protein sequence ID" value="MBB5034985.1"/>
    <property type="molecule type" value="Genomic_DNA"/>
</dbReference>
<dbReference type="InterPro" id="IPR017937">
    <property type="entry name" value="Thioredoxin_CS"/>
</dbReference>
<keyword evidence="8" id="KW-1185">Reference proteome</keyword>
<name>A0A7W8DME6_9BACT</name>
<keyword evidence="1" id="KW-0813">Transport</keyword>
<keyword evidence="5" id="KW-1133">Transmembrane helix</keyword>
<dbReference type="PANTHER" id="PTHR45663">
    <property type="entry name" value="GEO12009P1"/>
    <property type="match status" value="1"/>
</dbReference>
<evidence type="ECO:0000259" key="6">
    <source>
        <dbReference type="PROSITE" id="PS51352"/>
    </source>
</evidence>
<evidence type="ECO:0000313" key="8">
    <source>
        <dbReference type="Proteomes" id="UP000590740"/>
    </source>
</evidence>
<dbReference type="PROSITE" id="PS51352">
    <property type="entry name" value="THIOREDOXIN_2"/>
    <property type="match status" value="1"/>
</dbReference>
<dbReference type="Pfam" id="PF00085">
    <property type="entry name" value="Thioredoxin"/>
    <property type="match status" value="1"/>
</dbReference>
<accession>A0A7W8DME6</accession>
<dbReference type="GO" id="GO:0015035">
    <property type="term" value="F:protein-disulfide reductase activity"/>
    <property type="evidence" value="ECO:0007669"/>
    <property type="project" value="TreeGrafter"/>
</dbReference>
<reference evidence="7 8" key="1">
    <citation type="submission" date="2020-08" db="EMBL/GenBank/DDBJ databases">
        <title>Genomic Encyclopedia of Type Strains, Phase IV (KMG-IV): sequencing the most valuable type-strain genomes for metagenomic binning, comparative biology and taxonomic classification.</title>
        <authorList>
            <person name="Goeker M."/>
        </authorList>
    </citation>
    <scope>NUCLEOTIDE SEQUENCE [LARGE SCALE GENOMIC DNA]</scope>
    <source>
        <strain evidence="7 8">DSM 12252</strain>
    </source>
</reference>
<dbReference type="InterPro" id="IPR036249">
    <property type="entry name" value="Thioredoxin-like_sf"/>
</dbReference>
<keyword evidence="4" id="KW-0676">Redox-active center</keyword>
<feature type="transmembrane region" description="Helical" evidence="5">
    <location>
        <begin position="6"/>
        <end position="23"/>
    </location>
</feature>
<evidence type="ECO:0000256" key="1">
    <source>
        <dbReference type="ARBA" id="ARBA00022448"/>
    </source>
</evidence>
<dbReference type="GO" id="GO:0005737">
    <property type="term" value="C:cytoplasm"/>
    <property type="evidence" value="ECO:0007669"/>
    <property type="project" value="TreeGrafter"/>
</dbReference>
<dbReference type="PANTHER" id="PTHR45663:SF11">
    <property type="entry name" value="GEO12009P1"/>
    <property type="match status" value="1"/>
</dbReference>
<protein>
    <submittedName>
        <fullName evidence="7">Thioredoxin</fullName>
    </submittedName>
</protein>
<dbReference type="PROSITE" id="PS00194">
    <property type="entry name" value="THIOREDOXIN_1"/>
    <property type="match status" value="1"/>
</dbReference>
<keyword evidence="2" id="KW-0249">Electron transport</keyword>
<keyword evidence="3" id="KW-1015">Disulfide bond</keyword>
<comment type="caution">
    <text evidence="7">The sequence shown here is derived from an EMBL/GenBank/DDBJ whole genome shotgun (WGS) entry which is preliminary data.</text>
</comment>
<dbReference type="InterPro" id="IPR013766">
    <property type="entry name" value="Thioredoxin_domain"/>
</dbReference>
<dbReference type="CDD" id="cd02947">
    <property type="entry name" value="TRX_family"/>
    <property type="match status" value="1"/>
</dbReference>
<feature type="domain" description="Thioredoxin" evidence="6">
    <location>
        <begin position="16"/>
        <end position="132"/>
    </location>
</feature>
<dbReference type="Gene3D" id="3.40.30.10">
    <property type="entry name" value="Glutaredoxin"/>
    <property type="match status" value="1"/>
</dbReference>
<evidence type="ECO:0000313" key="7">
    <source>
        <dbReference type="EMBL" id="MBB5034985.1"/>
    </source>
</evidence>